<keyword evidence="3" id="KW-1185">Reference proteome</keyword>
<dbReference type="InterPro" id="IPR017756">
    <property type="entry name" value="TM_Gly-Cys-Arg_CS"/>
</dbReference>
<dbReference type="Pfam" id="PF00089">
    <property type="entry name" value="Trypsin"/>
    <property type="match status" value="1"/>
</dbReference>
<reference evidence="2 3" key="1">
    <citation type="submission" date="2020-10" db="EMBL/GenBank/DDBJ databases">
        <title>Wide distribution of Phycisphaera-like planctomycetes from WD2101 soil group in peatlands and genome analysis of the first cultivated representative.</title>
        <authorList>
            <person name="Dedysh S.N."/>
            <person name="Beletsky A.V."/>
            <person name="Ivanova A."/>
            <person name="Kulichevskaya I.S."/>
            <person name="Suzina N.E."/>
            <person name="Philippov D.A."/>
            <person name="Rakitin A.L."/>
            <person name="Mardanov A.V."/>
            <person name="Ravin N.V."/>
        </authorList>
    </citation>
    <scope>NUCLEOTIDE SEQUENCE [LARGE SCALE GENOMIC DNA]</scope>
    <source>
        <strain evidence="2 3">M1803</strain>
    </source>
</reference>
<dbReference type="AlphaFoldDB" id="A0A7M2WSX0"/>
<dbReference type="RefSeq" id="WP_206291353.1">
    <property type="nucleotide sequence ID" value="NZ_CP063458.1"/>
</dbReference>
<dbReference type="NCBIfam" id="TIGR03382">
    <property type="entry name" value="GC_trans_RRR"/>
    <property type="match status" value="1"/>
</dbReference>
<feature type="domain" description="Peptidase S1" evidence="1">
    <location>
        <begin position="220"/>
        <end position="274"/>
    </location>
</feature>
<dbReference type="SUPFAM" id="SSF50494">
    <property type="entry name" value="Trypsin-like serine proteases"/>
    <property type="match status" value="1"/>
</dbReference>
<gene>
    <name evidence="2" type="ORF">IPV69_19275</name>
</gene>
<name>A0A7M2WSX0_9BACT</name>
<dbReference type="InterPro" id="IPR009003">
    <property type="entry name" value="Peptidase_S1_PA"/>
</dbReference>
<protein>
    <recommendedName>
        <fullName evidence="1">Peptidase S1 domain-containing protein</fullName>
    </recommendedName>
</protein>
<dbReference type="GO" id="GO:0006508">
    <property type="term" value="P:proteolysis"/>
    <property type="evidence" value="ECO:0007669"/>
    <property type="project" value="InterPro"/>
</dbReference>
<evidence type="ECO:0000259" key="1">
    <source>
        <dbReference type="Pfam" id="PF00089"/>
    </source>
</evidence>
<dbReference type="InterPro" id="IPR001254">
    <property type="entry name" value="Trypsin_dom"/>
</dbReference>
<evidence type="ECO:0000313" key="3">
    <source>
        <dbReference type="Proteomes" id="UP000593765"/>
    </source>
</evidence>
<sequence length="330" mass="33465">MRTRLLLTFSLASASTLLVGRADGTIIGPGDGTGNSLPANPPAGIAVQNVGTYSNGAGPASATYLGNRYVLIANHAGLPSGGINFPTVGTFALDGTTDQLLTNSDTSNTDLRLVRLATDPGLPTLTIASATPAIGAGLTMVGGGRNRATTPTYYNITAPGGVVTWTATANSASASAGGFAWAPSNGIRWGTNTNDGDGQGGSRFRLGGAFNVDVFQTDFYESGTGPNYSIANAKNDFLASGSTTSEAQASQGDSGGAVFAADGSLVGIMHAIDGFTNQPSELALFGQHTFISDLSVYRSQLSAVPEPAVATLAVGMTGLLALRRRRRLPG</sequence>
<dbReference type="EMBL" id="CP063458">
    <property type="protein sequence ID" value="QOV88374.1"/>
    <property type="molecule type" value="Genomic_DNA"/>
</dbReference>
<organism evidence="2 3">
    <name type="scientific">Humisphaera borealis</name>
    <dbReference type="NCBI Taxonomy" id="2807512"/>
    <lineage>
        <taxon>Bacteria</taxon>
        <taxon>Pseudomonadati</taxon>
        <taxon>Planctomycetota</taxon>
        <taxon>Phycisphaerae</taxon>
        <taxon>Tepidisphaerales</taxon>
        <taxon>Tepidisphaeraceae</taxon>
        <taxon>Humisphaera</taxon>
    </lineage>
</organism>
<proteinExistence type="predicted"/>
<accession>A0A7M2WSX0</accession>
<dbReference type="Proteomes" id="UP000593765">
    <property type="component" value="Chromosome"/>
</dbReference>
<evidence type="ECO:0000313" key="2">
    <source>
        <dbReference type="EMBL" id="QOV88374.1"/>
    </source>
</evidence>
<dbReference type="KEGG" id="hbs:IPV69_19275"/>
<dbReference type="GO" id="GO:0004252">
    <property type="term" value="F:serine-type endopeptidase activity"/>
    <property type="evidence" value="ECO:0007669"/>
    <property type="project" value="InterPro"/>
</dbReference>